<dbReference type="OrthoDB" id="8481137at2"/>
<keyword evidence="2" id="KW-1185">Reference proteome</keyword>
<gene>
    <name evidence="1" type="ORF">C0V82_14345</name>
</gene>
<dbReference type="Proteomes" id="UP000234752">
    <property type="component" value="Chromosome eg_1"/>
</dbReference>
<accession>A0A2K9NFF5</accession>
<organism evidence="1 2">
    <name type="scientific">Niveispirillum cyanobacteriorum</name>
    <dbReference type="NCBI Taxonomy" id="1612173"/>
    <lineage>
        <taxon>Bacteria</taxon>
        <taxon>Pseudomonadati</taxon>
        <taxon>Pseudomonadota</taxon>
        <taxon>Alphaproteobacteria</taxon>
        <taxon>Rhodospirillales</taxon>
        <taxon>Azospirillaceae</taxon>
        <taxon>Niveispirillum</taxon>
    </lineage>
</organism>
<dbReference type="KEGG" id="ncb:C0V82_14345"/>
<proteinExistence type="predicted"/>
<evidence type="ECO:0000313" key="2">
    <source>
        <dbReference type="Proteomes" id="UP000234752"/>
    </source>
</evidence>
<reference evidence="1 2" key="1">
    <citation type="submission" date="2017-12" db="EMBL/GenBank/DDBJ databases">
        <title>Genomes of bacteria within cyanobacterial aggregates.</title>
        <authorList>
            <person name="Cai H."/>
        </authorList>
    </citation>
    <scope>NUCLEOTIDE SEQUENCE [LARGE SCALE GENOMIC DNA]</scope>
    <source>
        <strain evidence="1 2">TH16</strain>
    </source>
</reference>
<dbReference type="EMBL" id="CP025611">
    <property type="protein sequence ID" value="AUN31286.1"/>
    <property type="molecule type" value="Genomic_DNA"/>
</dbReference>
<protein>
    <submittedName>
        <fullName evidence="1">Uncharacterized protein</fullName>
    </submittedName>
</protein>
<evidence type="ECO:0000313" key="1">
    <source>
        <dbReference type="EMBL" id="AUN31286.1"/>
    </source>
</evidence>
<name>A0A2K9NFF5_9PROT</name>
<sequence length="124" mass="12988">MKRTAAIIALLLGAAPLTAAAPFCVKVTGVPAQCLYVDPAACQREADRAGGRCVTNEREFERPVAALPYCLARAGNVMSCVYPAYADCETDARRLGGTCIAAKLPPRPGPVKEPGADPFAVTRP</sequence>
<dbReference type="RefSeq" id="WP_102112893.1">
    <property type="nucleotide sequence ID" value="NZ_BMGN01000005.1"/>
</dbReference>
<dbReference type="AlphaFoldDB" id="A0A2K9NFF5"/>